<gene>
    <name evidence="5" type="ORF">MICPUCDRAFT_50766</name>
</gene>
<dbReference type="GO" id="GO:0009536">
    <property type="term" value="C:plastid"/>
    <property type="evidence" value="ECO:0007669"/>
    <property type="project" value="UniProtKB-SubCell"/>
</dbReference>
<reference evidence="5 6" key="1">
    <citation type="journal article" date="2009" name="Science">
        <title>Green evolution and dynamic adaptations revealed by genomes of the marine picoeukaryotes Micromonas.</title>
        <authorList>
            <person name="Worden A.Z."/>
            <person name="Lee J.H."/>
            <person name="Mock T."/>
            <person name="Rouze P."/>
            <person name="Simmons M.P."/>
            <person name="Aerts A.L."/>
            <person name="Allen A.E."/>
            <person name="Cuvelier M.L."/>
            <person name="Derelle E."/>
            <person name="Everett M.V."/>
            <person name="Foulon E."/>
            <person name="Grimwood J."/>
            <person name="Gundlach H."/>
            <person name="Henrissat B."/>
            <person name="Napoli C."/>
            <person name="McDonald S.M."/>
            <person name="Parker M.S."/>
            <person name="Rombauts S."/>
            <person name="Salamov A."/>
            <person name="Von Dassow P."/>
            <person name="Badger J.H."/>
            <person name="Coutinho P.M."/>
            <person name="Demir E."/>
            <person name="Dubchak I."/>
            <person name="Gentemann C."/>
            <person name="Eikrem W."/>
            <person name="Gready J.E."/>
            <person name="John U."/>
            <person name="Lanier W."/>
            <person name="Lindquist E.A."/>
            <person name="Lucas S."/>
            <person name="Mayer K.F."/>
            <person name="Moreau H."/>
            <person name="Not F."/>
            <person name="Otillar R."/>
            <person name="Panaud O."/>
            <person name="Pangilinan J."/>
            <person name="Paulsen I."/>
            <person name="Piegu B."/>
            <person name="Poliakov A."/>
            <person name="Robbens S."/>
            <person name="Schmutz J."/>
            <person name="Toulza E."/>
            <person name="Wyss T."/>
            <person name="Zelensky A."/>
            <person name="Zhou K."/>
            <person name="Armbrust E.V."/>
            <person name="Bhattacharya D."/>
            <person name="Goodenough U.W."/>
            <person name="Van de Peer Y."/>
            <person name="Grigoriev I.V."/>
        </authorList>
    </citation>
    <scope>NUCLEOTIDE SEQUENCE [LARGE SCALE GENOMIC DNA]</scope>
    <source>
        <strain evidence="5 6">CCMP1545</strain>
    </source>
</reference>
<evidence type="ECO:0000256" key="1">
    <source>
        <dbReference type="ARBA" id="ARBA00004474"/>
    </source>
</evidence>
<dbReference type="AlphaFoldDB" id="C1MJ09"/>
<evidence type="ECO:0000313" key="5">
    <source>
        <dbReference type="EMBL" id="EEH60481.1"/>
    </source>
</evidence>
<dbReference type="KEGG" id="mpp:MICPUCDRAFT_50766"/>
<protein>
    <submittedName>
        <fullName evidence="5">Predicted protein</fullName>
    </submittedName>
</protein>
<dbReference type="EMBL" id="GG663735">
    <property type="protein sequence ID" value="EEH60481.1"/>
    <property type="molecule type" value="Genomic_DNA"/>
</dbReference>
<evidence type="ECO:0000256" key="2">
    <source>
        <dbReference type="ARBA" id="ARBA00022640"/>
    </source>
</evidence>
<feature type="domain" description="Plastid lipid-associated protein/fibrillin conserved" evidence="4">
    <location>
        <begin position="78"/>
        <end position="171"/>
    </location>
</feature>
<dbReference type="RefSeq" id="XP_003055229.1">
    <property type="nucleotide sequence ID" value="XM_003055183.1"/>
</dbReference>
<keyword evidence="2" id="KW-0934">Plastid</keyword>
<dbReference type="Proteomes" id="UP000001876">
    <property type="component" value="Unassembled WGS sequence"/>
</dbReference>
<feature type="region of interest" description="Disordered" evidence="3">
    <location>
        <begin position="41"/>
        <end position="63"/>
    </location>
</feature>
<evidence type="ECO:0000313" key="6">
    <source>
        <dbReference type="Proteomes" id="UP000001876"/>
    </source>
</evidence>
<dbReference type="InterPro" id="IPR039633">
    <property type="entry name" value="PAP"/>
</dbReference>
<comment type="subcellular location">
    <subcellularLocation>
        <location evidence="1">Plastid</location>
    </subcellularLocation>
</comment>
<name>C1MJ09_MICPC</name>
<evidence type="ECO:0000259" key="4">
    <source>
        <dbReference type="Pfam" id="PF04755"/>
    </source>
</evidence>
<dbReference type="PANTHER" id="PTHR31906">
    <property type="entry name" value="PLASTID-LIPID-ASSOCIATED PROTEIN 4, CHLOROPLASTIC-RELATED"/>
    <property type="match status" value="1"/>
</dbReference>
<evidence type="ECO:0000256" key="3">
    <source>
        <dbReference type="SAM" id="MobiDB-lite"/>
    </source>
</evidence>
<accession>C1MJ09</accession>
<dbReference type="OMA" id="PNDWLGA"/>
<sequence>MASTSIALATPRAASLARSRSSASASASTSATSRVARRLTARWGDGDGDGDARGRHQQIAASSTRWAVDAADARSISTAKEELFESMRDANRGLDASDDALAAIEAKIRALEALNPTSNPANSALVDGRWEVVFSTAPPPSNGSLGPFKGTAFQEISLENGSYVNVLSIPPNDWLGARLVATFAPVMNDSRGELWTVTFDAVAVTLFDGAFSPFAKTFKDTTRVWRTTFIDAETRVVRAARTMEALTREGARGRKAVAGDEDDCVFVMKRAR</sequence>
<dbReference type="Pfam" id="PF04755">
    <property type="entry name" value="PAP_fibrillin"/>
    <property type="match status" value="1"/>
</dbReference>
<keyword evidence="6" id="KW-1185">Reference proteome</keyword>
<dbReference type="GeneID" id="9680376"/>
<dbReference type="OrthoDB" id="541936at2759"/>
<proteinExistence type="predicted"/>
<organism evidence="6">
    <name type="scientific">Micromonas pusilla (strain CCMP1545)</name>
    <name type="common">Picoplanktonic green alga</name>
    <dbReference type="NCBI Taxonomy" id="564608"/>
    <lineage>
        <taxon>Eukaryota</taxon>
        <taxon>Viridiplantae</taxon>
        <taxon>Chlorophyta</taxon>
        <taxon>Mamiellophyceae</taxon>
        <taxon>Mamiellales</taxon>
        <taxon>Mamiellaceae</taxon>
        <taxon>Micromonas</taxon>
    </lineage>
</organism>
<dbReference type="InterPro" id="IPR006843">
    <property type="entry name" value="PAP/fibrillin_dom"/>
</dbReference>